<gene>
    <name evidence="9" type="ORF">DIATSA_LOCUS7252</name>
</gene>
<dbReference type="InterPro" id="IPR057302">
    <property type="entry name" value="Rrp5_S1"/>
</dbReference>
<feature type="non-terminal residue" evidence="9">
    <location>
        <position position="819"/>
    </location>
</feature>
<name>A0A9N9WED3_9NEOP</name>
<dbReference type="SUPFAM" id="SSF50249">
    <property type="entry name" value="Nucleic acid-binding proteins"/>
    <property type="match status" value="3"/>
</dbReference>
<dbReference type="Proteomes" id="UP001153714">
    <property type="component" value="Chromosome 2"/>
</dbReference>
<feature type="region of interest" description="Disordered" evidence="7">
    <location>
        <begin position="699"/>
        <end position="740"/>
    </location>
</feature>
<dbReference type="PROSITE" id="PS50126">
    <property type="entry name" value="S1"/>
    <property type="match status" value="3"/>
</dbReference>
<dbReference type="InterPro" id="IPR012340">
    <property type="entry name" value="NA-bd_OB-fold"/>
</dbReference>
<feature type="domain" description="S1 motif" evidence="8">
    <location>
        <begin position="78"/>
        <end position="159"/>
    </location>
</feature>
<evidence type="ECO:0000313" key="10">
    <source>
        <dbReference type="Proteomes" id="UP001153714"/>
    </source>
</evidence>
<evidence type="ECO:0000256" key="2">
    <source>
        <dbReference type="ARBA" id="ARBA00022517"/>
    </source>
</evidence>
<feature type="domain" description="S1 motif" evidence="8">
    <location>
        <begin position="533"/>
        <end position="604"/>
    </location>
</feature>
<dbReference type="Pfam" id="PF23459">
    <property type="entry name" value="S1_RRP5"/>
    <property type="match status" value="1"/>
</dbReference>
<feature type="domain" description="S1 motif" evidence="8">
    <location>
        <begin position="439"/>
        <end position="516"/>
    </location>
</feature>
<dbReference type="EMBL" id="OU893333">
    <property type="protein sequence ID" value="CAG9789524.1"/>
    <property type="molecule type" value="Genomic_DNA"/>
</dbReference>
<reference evidence="9" key="2">
    <citation type="submission" date="2022-10" db="EMBL/GenBank/DDBJ databases">
        <authorList>
            <consortium name="ENA_rothamsted_submissions"/>
            <consortium name="culmorum"/>
            <person name="King R."/>
        </authorList>
    </citation>
    <scope>NUCLEOTIDE SEQUENCE</scope>
</reference>
<evidence type="ECO:0000256" key="1">
    <source>
        <dbReference type="ARBA" id="ARBA00004604"/>
    </source>
</evidence>
<feature type="region of interest" description="Disordered" evidence="7">
    <location>
        <begin position="617"/>
        <end position="686"/>
    </location>
</feature>
<feature type="compositionally biased region" description="Basic residues" evidence="7">
    <location>
        <begin position="665"/>
        <end position="674"/>
    </location>
</feature>
<dbReference type="PANTHER" id="PTHR23270:SF10">
    <property type="entry name" value="PROTEIN RRP5 HOMOLOG"/>
    <property type="match status" value="1"/>
</dbReference>
<proteinExistence type="predicted"/>
<dbReference type="GO" id="GO:0032040">
    <property type="term" value="C:small-subunit processome"/>
    <property type="evidence" value="ECO:0007669"/>
    <property type="project" value="TreeGrafter"/>
</dbReference>
<keyword evidence="2" id="KW-0690">Ribosome biogenesis</keyword>
<feature type="compositionally biased region" description="Basic and acidic residues" evidence="7">
    <location>
        <begin position="718"/>
        <end position="728"/>
    </location>
</feature>
<keyword evidence="3" id="KW-0698">rRNA processing</keyword>
<evidence type="ECO:0000256" key="5">
    <source>
        <dbReference type="ARBA" id="ARBA00023242"/>
    </source>
</evidence>
<dbReference type="Gene3D" id="2.40.50.140">
    <property type="entry name" value="Nucleic acid-binding proteins"/>
    <property type="match status" value="4"/>
</dbReference>
<dbReference type="AlphaFoldDB" id="A0A9N9WED3"/>
<comment type="subcellular location">
    <subcellularLocation>
        <location evidence="1">Nucleus</location>
        <location evidence="1">Nucleolus</location>
    </subcellularLocation>
</comment>
<dbReference type="FunFam" id="2.40.50.140:FF:000196">
    <property type="entry name" value="rRNA biogenesis protein RRP5"/>
    <property type="match status" value="1"/>
</dbReference>
<evidence type="ECO:0000256" key="4">
    <source>
        <dbReference type="ARBA" id="ARBA00022737"/>
    </source>
</evidence>
<dbReference type="SMART" id="SM00316">
    <property type="entry name" value="S1"/>
    <property type="match status" value="3"/>
</dbReference>
<feature type="region of interest" description="Disordered" evidence="7">
    <location>
        <begin position="1"/>
        <end position="21"/>
    </location>
</feature>
<evidence type="ECO:0000259" key="8">
    <source>
        <dbReference type="PROSITE" id="PS50126"/>
    </source>
</evidence>
<dbReference type="GO" id="GO:0003723">
    <property type="term" value="F:RNA binding"/>
    <property type="evidence" value="ECO:0007669"/>
    <property type="project" value="TreeGrafter"/>
</dbReference>
<evidence type="ECO:0000256" key="7">
    <source>
        <dbReference type="SAM" id="MobiDB-lite"/>
    </source>
</evidence>
<evidence type="ECO:0000256" key="3">
    <source>
        <dbReference type="ARBA" id="ARBA00022552"/>
    </source>
</evidence>
<accession>A0A9N9WED3</accession>
<feature type="compositionally biased region" description="Basic residues" evidence="7">
    <location>
        <begin position="706"/>
        <end position="717"/>
    </location>
</feature>
<reference evidence="9" key="1">
    <citation type="submission" date="2021-12" db="EMBL/GenBank/DDBJ databases">
        <authorList>
            <person name="King R."/>
        </authorList>
    </citation>
    <scope>NUCLEOTIDE SEQUENCE</scope>
</reference>
<keyword evidence="5" id="KW-0539">Nucleus</keyword>
<feature type="non-terminal residue" evidence="9">
    <location>
        <position position="1"/>
    </location>
</feature>
<dbReference type="FunFam" id="2.40.50.140:FF:000103">
    <property type="entry name" value="protein RRP5 homolog"/>
    <property type="match status" value="1"/>
</dbReference>
<sequence length="819" mass="92748">MADTEDYFPRGGKKPSTTYFKQSGNFLGAAEKSEKKKKKQKKKSDADDGYLSDDNFKNINKSFKSCASRLSLKTIKQGVVILGRVKYVQETKLTVCLPGNMLGAVMACHVSETYNKMLEAYVNDETEKIKELPEMFHPGQYVIVKVLEVEGSKLMLSMMPQHIYSGRTHTDLQKGEILQAAVSSEEDHGYVMDIGIPNTRPFLPKKNTNPEIELEAGMVTWCCIKSLTQSSDSCIVKLSGELSALQSAAPPPPPRQKPALLMPATTVYFTVDQPLDNGIEGHVFGDTTAYIQRQHVDKIKGKRPALGQKIKARVLYVMPTRNTPFLTMKDIFEKSRPDLETEQLLKEGDIIDDAKVVKILGRSVQFRLRDGCAGTMSLKHVAVHEDLDDEQVVASFYPIGSCHRVRVTSYNPCDFLYTVSDRADVLAERYFTLAAISVGQIVDATVRQVTDSHLLVDVGRTNGYIPKTHFSDAGIFVDPKKASHSKLTKKFKPGQTLRARVLVVDKAKNSLLLTLKPTLLAEDLEILSSYEQAQVGKGYTGFIRVVRDYIVVSFFNNVSAYVPRHYVTKEPLESLQDAFHLGQIVNCTILRVDAENKKMGGSLTTVPFWPAIKREKIRKRKSNSDDSDELPNKKRKQSDRDEKSNERVKKEDTYEENNDVDDKKKTKKDKKKKESHIDEELTSEQITKKSIKSKEIIEEDDEKTNKKEKKTNKKKKKGDSDEMNKVSEESDAIETDIHEDSDQVLTPEDLFLIDLSDCNDIHKCKKRIVSLTKNINARMRRIERIDEKIQKIENVGLNAKNKKFHTAMHMEKLVIEERI</sequence>
<dbReference type="InterPro" id="IPR003029">
    <property type="entry name" value="S1_domain"/>
</dbReference>
<dbReference type="Pfam" id="PF00575">
    <property type="entry name" value="S1"/>
    <property type="match status" value="1"/>
</dbReference>
<keyword evidence="10" id="KW-1185">Reference proteome</keyword>
<dbReference type="PANTHER" id="PTHR23270">
    <property type="entry name" value="PROGRAMMED CELL DEATH PROTEIN 11 PRE-RRNA PROCESSING PROTEIN RRP5"/>
    <property type="match status" value="1"/>
</dbReference>
<dbReference type="GO" id="GO:0006364">
    <property type="term" value="P:rRNA processing"/>
    <property type="evidence" value="ECO:0007669"/>
    <property type="project" value="UniProtKB-KW"/>
</dbReference>
<dbReference type="InterPro" id="IPR045209">
    <property type="entry name" value="Rrp5"/>
</dbReference>
<dbReference type="OrthoDB" id="412781at2759"/>
<protein>
    <recommendedName>
        <fullName evidence="6">rRNA biogenesis protein RRP5</fullName>
    </recommendedName>
</protein>
<feature type="compositionally biased region" description="Basic and acidic residues" evidence="7">
    <location>
        <begin position="638"/>
        <end position="652"/>
    </location>
</feature>
<keyword evidence="4" id="KW-0677">Repeat</keyword>
<evidence type="ECO:0000256" key="6">
    <source>
        <dbReference type="ARBA" id="ARBA00073619"/>
    </source>
</evidence>
<evidence type="ECO:0000313" key="9">
    <source>
        <dbReference type="EMBL" id="CAG9789524.1"/>
    </source>
</evidence>
<organism evidence="9 10">
    <name type="scientific">Diatraea saccharalis</name>
    <name type="common">sugarcane borer</name>
    <dbReference type="NCBI Taxonomy" id="40085"/>
    <lineage>
        <taxon>Eukaryota</taxon>
        <taxon>Metazoa</taxon>
        <taxon>Ecdysozoa</taxon>
        <taxon>Arthropoda</taxon>
        <taxon>Hexapoda</taxon>
        <taxon>Insecta</taxon>
        <taxon>Pterygota</taxon>
        <taxon>Neoptera</taxon>
        <taxon>Endopterygota</taxon>
        <taxon>Lepidoptera</taxon>
        <taxon>Glossata</taxon>
        <taxon>Ditrysia</taxon>
        <taxon>Pyraloidea</taxon>
        <taxon>Crambidae</taxon>
        <taxon>Crambinae</taxon>
        <taxon>Diatraea</taxon>
    </lineage>
</organism>